<dbReference type="InterPro" id="IPR036097">
    <property type="entry name" value="HisK_dim/P_sf"/>
</dbReference>
<comment type="subcellular location">
    <subcellularLocation>
        <location evidence="2">Cell membrane</location>
    </subcellularLocation>
</comment>
<dbReference type="EC" id="2.7.13.3" evidence="3"/>
<dbReference type="GO" id="GO:0005524">
    <property type="term" value="F:ATP binding"/>
    <property type="evidence" value="ECO:0007669"/>
    <property type="project" value="UniProtKB-KW"/>
</dbReference>
<dbReference type="InterPro" id="IPR014310">
    <property type="entry name" value="Sig_transdc_His_kinase_PhoR"/>
</dbReference>
<dbReference type="STRING" id="484498.SAMN05421686_10215"/>
<evidence type="ECO:0000256" key="9">
    <source>
        <dbReference type="ARBA" id="ARBA00022679"/>
    </source>
</evidence>
<keyword evidence="15" id="KW-0902">Two-component regulatory system</keyword>
<dbReference type="GO" id="GO:0004721">
    <property type="term" value="F:phosphoprotein phosphatase activity"/>
    <property type="evidence" value="ECO:0007669"/>
    <property type="project" value="InterPro"/>
</dbReference>
<name>A0A1N7JHT8_9GAMM</name>
<dbReference type="GO" id="GO:0016036">
    <property type="term" value="P:cellular response to phosphate starvation"/>
    <property type="evidence" value="ECO:0007669"/>
    <property type="project" value="TreeGrafter"/>
</dbReference>
<accession>A0A1N7JHT8</accession>
<evidence type="ECO:0000259" key="19">
    <source>
        <dbReference type="PROSITE" id="PS50109"/>
    </source>
</evidence>
<keyword evidence="10 18" id="KW-0812">Transmembrane</keyword>
<evidence type="ECO:0000256" key="1">
    <source>
        <dbReference type="ARBA" id="ARBA00000085"/>
    </source>
</evidence>
<dbReference type="Pfam" id="PF02518">
    <property type="entry name" value="HATPase_c"/>
    <property type="match status" value="1"/>
</dbReference>
<comment type="function">
    <text evidence="17">Member of the two-component regulatory system PhoR/PhoB involved in the phosphate regulon genes expression. PhoR may function as a membrane-associated protein kinase that phosphorylates PhoB in response to environmental signals.</text>
</comment>
<keyword evidence="9" id="KW-0808">Transferase</keyword>
<dbReference type="EMBL" id="FTOH01000002">
    <property type="protein sequence ID" value="SIS48895.1"/>
    <property type="molecule type" value="Genomic_DNA"/>
</dbReference>
<dbReference type="Pfam" id="PF00512">
    <property type="entry name" value="HisKA"/>
    <property type="match status" value="1"/>
</dbReference>
<evidence type="ECO:0000256" key="3">
    <source>
        <dbReference type="ARBA" id="ARBA00012438"/>
    </source>
</evidence>
<keyword evidence="6" id="KW-1003">Cell membrane</keyword>
<dbReference type="RefSeq" id="WP_076514202.1">
    <property type="nucleotide sequence ID" value="NZ_FTOH01000002.1"/>
</dbReference>
<dbReference type="CDD" id="cd00082">
    <property type="entry name" value="HisKA"/>
    <property type="match status" value="1"/>
</dbReference>
<dbReference type="InterPro" id="IPR003661">
    <property type="entry name" value="HisK_dim/P_dom"/>
</dbReference>
<dbReference type="Gene3D" id="1.10.287.130">
    <property type="match status" value="1"/>
</dbReference>
<proteinExistence type="predicted"/>
<dbReference type="GO" id="GO:0006817">
    <property type="term" value="P:phosphate ion transport"/>
    <property type="evidence" value="ECO:0007669"/>
    <property type="project" value="UniProtKB-KW"/>
</dbReference>
<evidence type="ECO:0000256" key="11">
    <source>
        <dbReference type="ARBA" id="ARBA00022741"/>
    </source>
</evidence>
<feature type="domain" description="Histidine kinase" evidence="19">
    <location>
        <begin position="209"/>
        <end position="421"/>
    </location>
</feature>
<keyword evidence="8" id="KW-0592">Phosphate transport</keyword>
<dbReference type="Pfam" id="PF11808">
    <property type="entry name" value="PhoR"/>
    <property type="match status" value="1"/>
</dbReference>
<dbReference type="Proteomes" id="UP000185639">
    <property type="component" value="Unassembled WGS sequence"/>
</dbReference>
<evidence type="ECO:0000256" key="10">
    <source>
        <dbReference type="ARBA" id="ARBA00022692"/>
    </source>
</evidence>
<keyword evidence="7" id="KW-0597">Phosphoprotein</keyword>
<evidence type="ECO:0000256" key="7">
    <source>
        <dbReference type="ARBA" id="ARBA00022553"/>
    </source>
</evidence>
<gene>
    <name evidence="20" type="ORF">SAMN05421686_10215</name>
</gene>
<evidence type="ECO:0000256" key="18">
    <source>
        <dbReference type="SAM" id="Phobius"/>
    </source>
</evidence>
<dbReference type="InterPro" id="IPR004358">
    <property type="entry name" value="Sig_transdc_His_kin-like_C"/>
</dbReference>
<dbReference type="SMART" id="SM00387">
    <property type="entry name" value="HATPase_c"/>
    <property type="match status" value="1"/>
</dbReference>
<evidence type="ECO:0000256" key="4">
    <source>
        <dbReference type="ARBA" id="ARBA00019665"/>
    </source>
</evidence>
<evidence type="ECO:0000256" key="2">
    <source>
        <dbReference type="ARBA" id="ARBA00004236"/>
    </source>
</evidence>
<dbReference type="InterPro" id="IPR021766">
    <property type="entry name" value="PhoR_N"/>
</dbReference>
<evidence type="ECO:0000256" key="15">
    <source>
        <dbReference type="ARBA" id="ARBA00023012"/>
    </source>
</evidence>
<dbReference type="SUPFAM" id="SSF55785">
    <property type="entry name" value="PYP-like sensor domain (PAS domain)"/>
    <property type="match status" value="1"/>
</dbReference>
<dbReference type="PANTHER" id="PTHR45453:SF1">
    <property type="entry name" value="PHOSPHATE REGULON SENSOR PROTEIN PHOR"/>
    <property type="match status" value="1"/>
</dbReference>
<dbReference type="FunFam" id="3.30.565.10:FF:000006">
    <property type="entry name" value="Sensor histidine kinase WalK"/>
    <property type="match status" value="1"/>
</dbReference>
<keyword evidence="13" id="KW-0067">ATP-binding</keyword>
<evidence type="ECO:0000256" key="13">
    <source>
        <dbReference type="ARBA" id="ARBA00022840"/>
    </source>
</evidence>
<feature type="transmembrane region" description="Helical" evidence="18">
    <location>
        <begin position="12"/>
        <end position="42"/>
    </location>
</feature>
<keyword evidence="12 20" id="KW-0418">Kinase</keyword>
<dbReference type="Gene3D" id="3.30.450.20">
    <property type="entry name" value="PAS domain"/>
    <property type="match status" value="1"/>
</dbReference>
<dbReference type="PRINTS" id="PR00344">
    <property type="entry name" value="BCTRLSENSOR"/>
</dbReference>
<evidence type="ECO:0000313" key="21">
    <source>
        <dbReference type="Proteomes" id="UP000185639"/>
    </source>
</evidence>
<keyword evidence="16 18" id="KW-0472">Membrane</keyword>
<evidence type="ECO:0000256" key="5">
    <source>
        <dbReference type="ARBA" id="ARBA00022448"/>
    </source>
</evidence>
<comment type="catalytic activity">
    <reaction evidence="1">
        <text>ATP + protein L-histidine = ADP + protein N-phospho-L-histidine.</text>
        <dbReference type="EC" id="2.7.13.3"/>
    </reaction>
</comment>
<evidence type="ECO:0000256" key="12">
    <source>
        <dbReference type="ARBA" id="ARBA00022777"/>
    </source>
</evidence>
<dbReference type="PANTHER" id="PTHR45453">
    <property type="entry name" value="PHOSPHATE REGULON SENSOR PROTEIN PHOR"/>
    <property type="match status" value="1"/>
</dbReference>
<keyword evidence="11" id="KW-0547">Nucleotide-binding</keyword>
<organism evidence="20 21">
    <name type="scientific">Thalassolituus maritimus</name>
    <dbReference type="NCBI Taxonomy" id="484498"/>
    <lineage>
        <taxon>Bacteria</taxon>
        <taxon>Pseudomonadati</taxon>
        <taxon>Pseudomonadota</taxon>
        <taxon>Gammaproteobacteria</taxon>
        <taxon>Oceanospirillales</taxon>
        <taxon>Oceanospirillaceae</taxon>
        <taxon>Thalassolituus</taxon>
    </lineage>
</organism>
<dbReference type="InterPro" id="IPR000014">
    <property type="entry name" value="PAS"/>
</dbReference>
<keyword evidence="5" id="KW-0813">Transport</keyword>
<dbReference type="InterPro" id="IPR005467">
    <property type="entry name" value="His_kinase_dom"/>
</dbReference>
<evidence type="ECO:0000256" key="16">
    <source>
        <dbReference type="ARBA" id="ARBA00023136"/>
    </source>
</evidence>
<evidence type="ECO:0000256" key="6">
    <source>
        <dbReference type="ARBA" id="ARBA00022475"/>
    </source>
</evidence>
<evidence type="ECO:0000313" key="20">
    <source>
        <dbReference type="EMBL" id="SIS48895.1"/>
    </source>
</evidence>
<dbReference type="GO" id="GO:0000155">
    <property type="term" value="F:phosphorelay sensor kinase activity"/>
    <property type="evidence" value="ECO:0007669"/>
    <property type="project" value="InterPro"/>
</dbReference>
<dbReference type="SMART" id="SM00388">
    <property type="entry name" value="HisKA"/>
    <property type="match status" value="1"/>
</dbReference>
<dbReference type="InterPro" id="IPR003594">
    <property type="entry name" value="HATPase_dom"/>
</dbReference>
<dbReference type="PROSITE" id="PS50109">
    <property type="entry name" value="HIS_KIN"/>
    <property type="match status" value="1"/>
</dbReference>
<dbReference type="FunFam" id="1.10.287.130:FF:000001">
    <property type="entry name" value="Two-component sensor histidine kinase"/>
    <property type="match status" value="1"/>
</dbReference>
<evidence type="ECO:0000256" key="14">
    <source>
        <dbReference type="ARBA" id="ARBA00022989"/>
    </source>
</evidence>
<dbReference type="SMART" id="SM00091">
    <property type="entry name" value="PAS"/>
    <property type="match status" value="1"/>
</dbReference>
<dbReference type="NCBIfam" id="TIGR02966">
    <property type="entry name" value="phoR_proteo"/>
    <property type="match status" value="1"/>
</dbReference>
<dbReference type="CDD" id="cd00130">
    <property type="entry name" value="PAS"/>
    <property type="match status" value="1"/>
</dbReference>
<reference evidence="21" key="1">
    <citation type="submission" date="2017-01" db="EMBL/GenBank/DDBJ databases">
        <authorList>
            <person name="Varghese N."/>
            <person name="Submissions S."/>
        </authorList>
    </citation>
    <scope>NUCLEOTIDE SEQUENCE [LARGE SCALE GENOMIC DNA]</scope>
    <source>
        <strain evidence="21">DSM 24913</strain>
    </source>
</reference>
<keyword evidence="14 18" id="KW-1133">Transmembrane helix</keyword>
<dbReference type="GO" id="GO:0005886">
    <property type="term" value="C:plasma membrane"/>
    <property type="evidence" value="ECO:0007669"/>
    <property type="project" value="UniProtKB-SubCell"/>
</dbReference>
<sequence length="437" mass="49630">MPGWRQELKRLLLLLAIGLSGLWWSPWPFLPLAVISLLILFWHLRQAIRMKHWLTSYESQEAPTTSGIWQDLIKLSLRPTKRSQRYRHKLQALFDRLQDSTSALQEGIVMVDRHGNLEWWNRSAGKMLGLRDPIDINQPITNLIRAPEFTAYFAKGDFDTPLELNSPIAKDMCLSLNITPFGRNERLIVAHDVSRLRQLEQMRKDFVGNVSHELRTPLTVIQGYLETFEDIIPERAGRMLTQMQEQASRMDSLVRDLLALSRLENGAHDPRTGVDVITLLEQITEEAIAVSAGQHDIRLTLDTDDSLSGYEHELRSAFTNLIINAVKYTPAGGNIHIRWYRDGETLRLDVKDSGIGIEEHHLPRLTERFYRADPSRSKNTGGTGLGLAIVKHVLLRHAGNLLVTSDYGKGSCFTACFEAPVHLPASADFRNEARQHG</sequence>
<evidence type="ECO:0000256" key="17">
    <source>
        <dbReference type="ARBA" id="ARBA00025207"/>
    </source>
</evidence>
<keyword evidence="21" id="KW-1185">Reference proteome</keyword>
<dbReference type="InterPro" id="IPR035965">
    <property type="entry name" value="PAS-like_dom_sf"/>
</dbReference>
<dbReference type="SUPFAM" id="SSF55874">
    <property type="entry name" value="ATPase domain of HSP90 chaperone/DNA topoisomerase II/histidine kinase"/>
    <property type="match status" value="1"/>
</dbReference>
<protein>
    <recommendedName>
        <fullName evidence="4">Phosphate regulon sensor protein PhoR</fullName>
        <ecNumber evidence="3">2.7.13.3</ecNumber>
    </recommendedName>
</protein>
<dbReference type="Gene3D" id="3.30.565.10">
    <property type="entry name" value="Histidine kinase-like ATPase, C-terminal domain"/>
    <property type="match status" value="1"/>
</dbReference>
<dbReference type="SUPFAM" id="SSF47384">
    <property type="entry name" value="Homodimeric domain of signal transducing histidine kinase"/>
    <property type="match status" value="1"/>
</dbReference>
<dbReference type="AlphaFoldDB" id="A0A1N7JHT8"/>
<dbReference type="InterPro" id="IPR036890">
    <property type="entry name" value="HATPase_C_sf"/>
</dbReference>
<evidence type="ECO:0000256" key="8">
    <source>
        <dbReference type="ARBA" id="ARBA00022592"/>
    </source>
</evidence>
<dbReference type="InterPro" id="IPR050351">
    <property type="entry name" value="BphY/WalK/GraS-like"/>
</dbReference>